<dbReference type="AlphaFoldDB" id="M0E735"/>
<feature type="domain" description="Bacterioopsin transcriptional activator GAF and HTH associated" evidence="4">
    <location>
        <begin position="5"/>
        <end position="141"/>
    </location>
</feature>
<dbReference type="EMBL" id="AOJE01000005">
    <property type="protein sequence ID" value="ELZ43560.1"/>
    <property type="molecule type" value="Genomic_DNA"/>
</dbReference>
<keyword evidence="1" id="KW-0805">Transcription regulation</keyword>
<dbReference type="PANTHER" id="PTHR34236">
    <property type="entry name" value="DIMETHYL SULFOXIDE REDUCTASE TRANSCRIPTIONAL ACTIVATOR"/>
    <property type="match status" value="1"/>
</dbReference>
<dbReference type="InterPro" id="IPR007050">
    <property type="entry name" value="HTH_bacterioopsin"/>
</dbReference>
<dbReference type="Pfam" id="PF15915">
    <property type="entry name" value="BAT"/>
    <property type="match status" value="1"/>
</dbReference>
<protein>
    <submittedName>
        <fullName evidence="5">Bacterio-opsin activator HTH domain-containing protein</fullName>
    </submittedName>
</protein>
<dbReference type="PANTHER" id="PTHR34236:SF1">
    <property type="entry name" value="DIMETHYL SULFOXIDE REDUCTASE TRANSCRIPTIONAL ACTIVATOR"/>
    <property type="match status" value="1"/>
</dbReference>
<comment type="caution">
    <text evidence="5">The sequence shown here is derived from an EMBL/GenBank/DDBJ whole genome shotgun (WGS) entry which is preliminary data.</text>
</comment>
<evidence type="ECO:0000313" key="5">
    <source>
        <dbReference type="EMBL" id="ELZ43560.1"/>
    </source>
</evidence>
<dbReference type="InterPro" id="IPR031803">
    <property type="entry name" value="BAT_GAF/HTH-assoc"/>
</dbReference>
<evidence type="ECO:0000313" key="6">
    <source>
        <dbReference type="Proteomes" id="UP000011514"/>
    </source>
</evidence>
<reference evidence="5 6" key="1">
    <citation type="journal article" date="2014" name="PLoS Genet.">
        <title>Phylogenetically driven sequencing of extremely halophilic archaea reveals strategies for static and dynamic osmo-response.</title>
        <authorList>
            <person name="Becker E.A."/>
            <person name="Seitzer P.M."/>
            <person name="Tritt A."/>
            <person name="Larsen D."/>
            <person name="Krusor M."/>
            <person name="Yao A.I."/>
            <person name="Wu D."/>
            <person name="Madern D."/>
            <person name="Eisen J.A."/>
            <person name="Darling A.E."/>
            <person name="Facciotti M.T."/>
        </authorList>
    </citation>
    <scope>NUCLEOTIDE SEQUENCE [LARGE SCALE GENOMIC DNA]</scope>
    <source>
        <strain evidence="5 6">DSM 1137</strain>
    </source>
</reference>
<dbReference type="PATRIC" id="fig|1227484.4.peg.110"/>
<proteinExistence type="predicted"/>
<evidence type="ECO:0000256" key="2">
    <source>
        <dbReference type="ARBA" id="ARBA00023163"/>
    </source>
</evidence>
<dbReference type="STRING" id="1227484.C471_00550"/>
<keyword evidence="6" id="KW-1185">Reference proteome</keyword>
<evidence type="ECO:0000259" key="4">
    <source>
        <dbReference type="Pfam" id="PF15915"/>
    </source>
</evidence>
<dbReference type="RefSeq" id="WP_004045801.1">
    <property type="nucleotide sequence ID" value="NZ_AOJE01000005.1"/>
</dbReference>
<accession>M0E735</accession>
<dbReference type="OrthoDB" id="202021at2157"/>
<evidence type="ECO:0000259" key="3">
    <source>
        <dbReference type="Pfam" id="PF04967"/>
    </source>
</evidence>
<dbReference type="eggNOG" id="arCOG02280">
    <property type="taxonomic scope" value="Archaea"/>
</dbReference>
<dbReference type="Pfam" id="PF04967">
    <property type="entry name" value="HTH_10"/>
    <property type="match status" value="1"/>
</dbReference>
<organism evidence="5 6">
    <name type="scientific">Halorubrum saccharovorum DSM 1137</name>
    <dbReference type="NCBI Taxonomy" id="1227484"/>
    <lineage>
        <taxon>Archaea</taxon>
        <taxon>Methanobacteriati</taxon>
        <taxon>Methanobacteriota</taxon>
        <taxon>Stenosarchaea group</taxon>
        <taxon>Halobacteria</taxon>
        <taxon>Halobacteriales</taxon>
        <taxon>Haloferacaceae</taxon>
        <taxon>Halorubrum</taxon>
    </lineage>
</organism>
<sequence length="228" mass="26000">MSILVEFSISTDRFALGDFISRYEGLEAELERIVPTEDRAIPYVWVTGPPETLDELTDTLDESGKTDDVTVLDDLSVNNSGNRSYLYRIEWVLDDLDIIKGIISAQGSILEGEASNHYWRLRFRFEKHQRVAEFYQYLADNEITDFTIDSIYELTNSSGRDSKTLTPQQREALTVAAQDGYFDIPRETNLKAIGDELGITQQATSERVRRGVRNVVFDTLNLPETSRD</sequence>
<name>M0E735_9EURY</name>
<evidence type="ECO:0000256" key="1">
    <source>
        <dbReference type="ARBA" id="ARBA00023015"/>
    </source>
</evidence>
<dbReference type="Proteomes" id="UP000011514">
    <property type="component" value="Unassembled WGS sequence"/>
</dbReference>
<feature type="domain" description="HTH bat-type" evidence="3">
    <location>
        <begin position="165"/>
        <end position="216"/>
    </location>
</feature>
<keyword evidence="2" id="KW-0804">Transcription</keyword>
<gene>
    <name evidence="5" type="ORF">C471_00550</name>
</gene>